<dbReference type="InterPro" id="IPR011042">
    <property type="entry name" value="6-blade_b-propeller_TolB-like"/>
</dbReference>
<evidence type="ECO:0000256" key="1">
    <source>
        <dbReference type="SAM" id="SignalP"/>
    </source>
</evidence>
<accession>A0A2P8CPS5</accession>
<dbReference type="OrthoDB" id="9811934at2"/>
<dbReference type="NCBIfam" id="TIGR04183">
    <property type="entry name" value="Por_Secre_tail"/>
    <property type="match status" value="1"/>
</dbReference>
<dbReference type="InterPro" id="IPR010620">
    <property type="entry name" value="SBBP_repeat"/>
</dbReference>
<keyword evidence="1" id="KW-0732">Signal</keyword>
<dbReference type="Gene3D" id="2.120.10.30">
    <property type="entry name" value="TolB, C-terminal domain"/>
    <property type="match status" value="1"/>
</dbReference>
<dbReference type="Proteomes" id="UP000240572">
    <property type="component" value="Unassembled WGS sequence"/>
</dbReference>
<dbReference type="InterPro" id="IPR026444">
    <property type="entry name" value="Secre_tail"/>
</dbReference>
<evidence type="ECO:0000313" key="3">
    <source>
        <dbReference type="Proteomes" id="UP000240572"/>
    </source>
</evidence>
<keyword evidence="3" id="KW-1185">Reference proteome</keyword>
<dbReference type="SUPFAM" id="SSF101898">
    <property type="entry name" value="NHL repeat"/>
    <property type="match status" value="1"/>
</dbReference>
<dbReference type="PANTHER" id="PTHR35580">
    <property type="entry name" value="CELL SURFACE GLYCOPROTEIN (S-LAYER PROTEIN)-LIKE PROTEIN"/>
    <property type="match status" value="1"/>
</dbReference>
<feature type="chain" id="PRO_5015162857" evidence="1">
    <location>
        <begin position="29"/>
        <end position="705"/>
    </location>
</feature>
<gene>
    <name evidence="2" type="ORF">B0I18_1189</name>
</gene>
<proteinExistence type="predicted"/>
<organism evidence="2 3">
    <name type="scientific">Taibaiella chishuiensis</name>
    <dbReference type="NCBI Taxonomy" id="1434707"/>
    <lineage>
        <taxon>Bacteria</taxon>
        <taxon>Pseudomonadati</taxon>
        <taxon>Bacteroidota</taxon>
        <taxon>Chitinophagia</taxon>
        <taxon>Chitinophagales</taxon>
        <taxon>Chitinophagaceae</taxon>
        <taxon>Taibaiella</taxon>
    </lineage>
</organism>
<dbReference type="PANTHER" id="PTHR35580:SF1">
    <property type="entry name" value="PHYTASE-LIKE DOMAIN-CONTAINING PROTEIN"/>
    <property type="match status" value="1"/>
</dbReference>
<feature type="signal peptide" evidence="1">
    <location>
        <begin position="1"/>
        <end position="28"/>
    </location>
</feature>
<dbReference type="Pfam" id="PF06739">
    <property type="entry name" value="SBBP"/>
    <property type="match status" value="3"/>
</dbReference>
<protein>
    <submittedName>
        <fullName evidence="2">Putative secreted protein (Por secretion system target)</fullName>
    </submittedName>
</protein>
<dbReference type="RefSeq" id="WP_106525466.1">
    <property type="nucleotide sequence ID" value="NZ_PYGD01000018.1"/>
</dbReference>
<name>A0A2P8CPS5_9BACT</name>
<dbReference type="EMBL" id="PYGD01000018">
    <property type="protein sequence ID" value="PSK86951.1"/>
    <property type="molecule type" value="Genomic_DNA"/>
</dbReference>
<dbReference type="InterPro" id="IPR052918">
    <property type="entry name" value="Motility_Chemotaxis_Reg"/>
</dbReference>
<evidence type="ECO:0000313" key="2">
    <source>
        <dbReference type="EMBL" id="PSK86951.1"/>
    </source>
</evidence>
<comment type="caution">
    <text evidence="2">The sequence shown here is derived from an EMBL/GenBank/DDBJ whole genome shotgun (WGS) entry which is preliminary data.</text>
</comment>
<dbReference type="AlphaFoldDB" id="A0A2P8CPS5"/>
<sequence length="705" mass="73998">MNRKIYTLKCIGICLLMLPLGRSLYAQGAVFEWARKMGGNSTVAGIFSEEEQGNAIAVDKAGNVYTTGTFRETADFDPGAATLNLTSAGDRDIFVSKLDAAGTLVWALRLGGSGNDEGLGITTDTAGNVYITGKFEDTVDFDPGPGTSNLVSMGAHDIFITKLDPGGAHIWTKQIGGDDEQLANAIAVDKAGNVYTTGWITRTTPATSGSADFDPGPGVYTLTSAAYNNAFISKLDANGDFVWAKQIVATNSEGYALTLSDGYVYSAGGFSGTADMDPSPGGTYTFNTLIADEYILKLDTAGNFVWARQIGGDNLSVLSFCFANAIAIDAQENVYTSGPYFGDPDFDPDPVTNYNLPATGISEGFLSKLDSAGHFVWAKVTSGNGAINFGYSVATDAAGNVYAAGEFSETTNFYTGLPGDTLKALGGKDIFISKLSPAGSLLWLKGIGGTDNDQGHAITTDQSGNIYTTGYFKTTVDFDPGPGTTSLTAAGSSDIFVHKMRCADTNSSYLPVTACSFTFNGHTYTTSGIYVEKLPNSNGCDSTVTIDLHVDVAAPVITVNGFTLGTLLPYTAYQWWRNGAAIPGATAATYAVTLNGDYSVAVVNAAGCSGTSAVYKVTNVTGIEDLPALAAQVRTYPNPATATVFVQAPVKTNLLLTDIRGRVLRDLPAADTLSLEGLADGIYLLQIRTAEGLLIRTEKLVKQAQ</sequence>
<reference evidence="2 3" key="1">
    <citation type="submission" date="2018-03" db="EMBL/GenBank/DDBJ databases">
        <title>Genomic Encyclopedia of Type Strains, Phase III (KMG-III): the genomes of soil and plant-associated and newly described type strains.</title>
        <authorList>
            <person name="Whitman W."/>
        </authorList>
    </citation>
    <scope>NUCLEOTIDE SEQUENCE [LARGE SCALE GENOMIC DNA]</scope>
    <source>
        <strain evidence="2 3">CGMCC 1.12700</strain>
    </source>
</reference>